<organism evidence="2">
    <name type="scientific">Oppiella nova</name>
    <dbReference type="NCBI Taxonomy" id="334625"/>
    <lineage>
        <taxon>Eukaryota</taxon>
        <taxon>Metazoa</taxon>
        <taxon>Ecdysozoa</taxon>
        <taxon>Arthropoda</taxon>
        <taxon>Chelicerata</taxon>
        <taxon>Arachnida</taxon>
        <taxon>Acari</taxon>
        <taxon>Acariformes</taxon>
        <taxon>Sarcoptiformes</taxon>
        <taxon>Oribatida</taxon>
        <taxon>Brachypylina</taxon>
        <taxon>Oppioidea</taxon>
        <taxon>Oppiidae</taxon>
        <taxon>Oppiella</taxon>
    </lineage>
</organism>
<dbReference type="Proteomes" id="UP000728032">
    <property type="component" value="Unassembled WGS sequence"/>
</dbReference>
<feature type="compositionally biased region" description="Basic residues" evidence="1">
    <location>
        <begin position="105"/>
        <end position="117"/>
    </location>
</feature>
<feature type="compositionally biased region" description="Polar residues" evidence="1">
    <location>
        <begin position="249"/>
        <end position="261"/>
    </location>
</feature>
<reference evidence="2" key="1">
    <citation type="submission" date="2020-11" db="EMBL/GenBank/DDBJ databases">
        <authorList>
            <person name="Tran Van P."/>
        </authorList>
    </citation>
    <scope>NUCLEOTIDE SEQUENCE</scope>
</reference>
<keyword evidence="3" id="KW-1185">Reference proteome</keyword>
<feature type="region of interest" description="Disordered" evidence="1">
    <location>
        <begin position="27"/>
        <end position="306"/>
    </location>
</feature>
<evidence type="ECO:0000256" key="1">
    <source>
        <dbReference type="SAM" id="MobiDB-lite"/>
    </source>
</evidence>
<gene>
    <name evidence="2" type="ORF">ONB1V03_LOCUS12725</name>
</gene>
<evidence type="ECO:0000313" key="2">
    <source>
        <dbReference type="EMBL" id="CAD7656085.1"/>
    </source>
</evidence>
<feature type="compositionally biased region" description="Basic and acidic residues" evidence="1">
    <location>
        <begin position="27"/>
        <end position="50"/>
    </location>
</feature>
<feature type="non-terminal residue" evidence="2">
    <location>
        <position position="1"/>
    </location>
</feature>
<feature type="compositionally biased region" description="Polar residues" evidence="1">
    <location>
        <begin position="346"/>
        <end position="360"/>
    </location>
</feature>
<proteinExistence type="predicted"/>
<feature type="region of interest" description="Disordered" evidence="1">
    <location>
        <begin position="346"/>
        <end position="368"/>
    </location>
</feature>
<feature type="compositionally biased region" description="Basic residues" evidence="1">
    <location>
        <begin position="200"/>
        <end position="212"/>
    </location>
</feature>
<dbReference type="OrthoDB" id="6516745at2759"/>
<accession>A0A7R9MBK0</accession>
<dbReference type="EMBL" id="OC925344">
    <property type="protein sequence ID" value="CAD7656085.1"/>
    <property type="molecule type" value="Genomic_DNA"/>
</dbReference>
<feature type="compositionally biased region" description="Basic residues" evidence="1">
    <location>
        <begin position="57"/>
        <end position="67"/>
    </location>
</feature>
<feature type="compositionally biased region" description="Low complexity" evidence="1">
    <location>
        <begin position="118"/>
        <end position="133"/>
    </location>
</feature>
<feature type="compositionally biased region" description="Polar residues" evidence="1">
    <location>
        <begin position="272"/>
        <end position="287"/>
    </location>
</feature>
<sequence>MGAVRNPNKPADEQNFAEMTVAAIKEAGRKESLKDSIHSDSDRERQREKSMGFMRRGSSRRSRRRRSIMAGAMGTGSELRGAQDQPVVSALAQLSTHLHPDPHHRTGSFRRRSRSRSRSPSIQPRDSSTAPTTGTGGEATARHRSPTPIGRSSSPQKDHGFAETVTDIVDYVKYETSRKGRARAKLRGGEWESTQLGRSPSRRGSRRKRHRPWTGPQEQERSRSASPDFHNANLTARSRSPSPYPPPNGQTSEYYGTTQLEQRSRSPSPSSAHSLPVQQRSTLSVGLSGTGRTGKRRLLPNTPNKPSFLRLTVQSVENINFPLVSHSPTIPNRSPGAINFPKLNASPTHLTKQQPPQHNWTAAAGNGL</sequence>
<dbReference type="EMBL" id="CAJPVJ010010519">
    <property type="protein sequence ID" value="CAG2173272.1"/>
    <property type="molecule type" value="Genomic_DNA"/>
</dbReference>
<dbReference type="AlphaFoldDB" id="A0A7R9MBK0"/>
<evidence type="ECO:0000313" key="3">
    <source>
        <dbReference type="Proteomes" id="UP000728032"/>
    </source>
</evidence>
<protein>
    <submittedName>
        <fullName evidence="2">Uncharacterized protein</fullName>
    </submittedName>
</protein>
<name>A0A7R9MBK0_9ACAR</name>